<name>A0AAV6HJM8_9TELE</name>
<proteinExistence type="predicted"/>
<dbReference type="Gene3D" id="3.40.30.10">
    <property type="entry name" value="Glutaredoxin"/>
    <property type="match status" value="1"/>
</dbReference>
<reference evidence="4 5" key="1">
    <citation type="submission" date="2020-10" db="EMBL/GenBank/DDBJ databases">
        <title>Chromosome-scale genome assembly of the Allis shad, Alosa alosa.</title>
        <authorList>
            <person name="Margot Z."/>
            <person name="Christophe K."/>
            <person name="Cabau C."/>
            <person name="Louis A."/>
            <person name="Berthelot C."/>
            <person name="Parey E."/>
            <person name="Roest Crollius H."/>
            <person name="Montfort J."/>
            <person name="Robinson-Rechavi M."/>
            <person name="Bucao C."/>
            <person name="Bouchez O."/>
            <person name="Gislard M."/>
            <person name="Lluch J."/>
            <person name="Milhes M."/>
            <person name="Lampietro C."/>
            <person name="Lopez Roques C."/>
            <person name="Donnadieu C."/>
            <person name="Braasch I."/>
            <person name="Desvignes T."/>
            <person name="Postlethwait J."/>
            <person name="Bobe J."/>
            <person name="Guiguen Y."/>
        </authorList>
    </citation>
    <scope>NUCLEOTIDE SEQUENCE [LARGE SCALE GENOMIC DNA]</scope>
    <source>
        <strain evidence="4">M-15738</strain>
        <tissue evidence="4">Blood</tissue>
    </source>
</reference>
<dbReference type="InterPro" id="IPR036249">
    <property type="entry name" value="Thioredoxin-like_sf"/>
</dbReference>
<dbReference type="FunFam" id="3.40.30.10:FF:000245">
    <property type="entry name" value="Thioredoxin"/>
    <property type="match status" value="1"/>
</dbReference>
<sequence>MMFAIIEQPLNIPRLVSSIKFPRIGLGPRVVGYFMNASQIKGLLESAPTTARGAGQDHCMNDINAGLDSPPFFSVNQRDTTHFGSFWPVPRVHLQIITMIIIIEDQVGFDQALADAGDKLVVVDFTATWCGPCQNIAPFFKTLSEKNTNVVFLKVDVDEAQDVAQSCDIKCMPTFHFYKNGKRVDEFSGSNQAKLEELVKTHQ</sequence>
<dbReference type="PROSITE" id="PS00194">
    <property type="entry name" value="THIOREDOXIN_1"/>
    <property type="match status" value="1"/>
</dbReference>
<dbReference type="PANTHER" id="PTHR46115">
    <property type="entry name" value="THIOREDOXIN-LIKE PROTEIN 1"/>
    <property type="match status" value="1"/>
</dbReference>
<dbReference type="CDD" id="cd02947">
    <property type="entry name" value="TRX_family"/>
    <property type="match status" value="1"/>
</dbReference>
<dbReference type="PRINTS" id="PR00421">
    <property type="entry name" value="THIOREDOXIN"/>
</dbReference>
<dbReference type="InterPro" id="IPR013766">
    <property type="entry name" value="Thioredoxin_domain"/>
</dbReference>
<keyword evidence="2" id="KW-0676">Redox-active center</keyword>
<evidence type="ECO:0000313" key="4">
    <source>
        <dbReference type="EMBL" id="KAG5286472.1"/>
    </source>
</evidence>
<gene>
    <name evidence="4" type="ORF">AALO_G00015220</name>
</gene>
<comment type="caution">
    <text evidence="4">The sequence shown here is derived from an EMBL/GenBank/DDBJ whole genome shotgun (WGS) entry which is preliminary data.</text>
</comment>
<dbReference type="InterPro" id="IPR017937">
    <property type="entry name" value="Thioredoxin_CS"/>
</dbReference>
<organism evidence="4 5">
    <name type="scientific">Alosa alosa</name>
    <name type="common">allis shad</name>
    <dbReference type="NCBI Taxonomy" id="278164"/>
    <lineage>
        <taxon>Eukaryota</taxon>
        <taxon>Metazoa</taxon>
        <taxon>Chordata</taxon>
        <taxon>Craniata</taxon>
        <taxon>Vertebrata</taxon>
        <taxon>Euteleostomi</taxon>
        <taxon>Actinopterygii</taxon>
        <taxon>Neopterygii</taxon>
        <taxon>Teleostei</taxon>
        <taxon>Clupei</taxon>
        <taxon>Clupeiformes</taxon>
        <taxon>Clupeoidei</taxon>
        <taxon>Clupeidae</taxon>
        <taxon>Alosa</taxon>
    </lineage>
</organism>
<accession>A0AAV6HJM8</accession>
<evidence type="ECO:0000259" key="3">
    <source>
        <dbReference type="PROSITE" id="PS51352"/>
    </source>
</evidence>
<keyword evidence="1" id="KW-1015">Disulfide bond</keyword>
<dbReference type="SUPFAM" id="SSF52833">
    <property type="entry name" value="Thioredoxin-like"/>
    <property type="match status" value="1"/>
</dbReference>
<evidence type="ECO:0000256" key="2">
    <source>
        <dbReference type="ARBA" id="ARBA00023284"/>
    </source>
</evidence>
<feature type="domain" description="Thioredoxin" evidence="3">
    <location>
        <begin position="63"/>
        <end position="203"/>
    </location>
</feature>
<dbReference type="AlphaFoldDB" id="A0AAV6HJM8"/>
<dbReference type="Pfam" id="PF00085">
    <property type="entry name" value="Thioredoxin"/>
    <property type="match status" value="1"/>
</dbReference>
<dbReference type="EMBL" id="JADWDJ010000001">
    <property type="protein sequence ID" value="KAG5286472.1"/>
    <property type="molecule type" value="Genomic_DNA"/>
</dbReference>
<evidence type="ECO:0000256" key="1">
    <source>
        <dbReference type="ARBA" id="ARBA00023157"/>
    </source>
</evidence>
<dbReference type="PROSITE" id="PS51352">
    <property type="entry name" value="THIOREDOXIN_2"/>
    <property type="match status" value="1"/>
</dbReference>
<evidence type="ECO:0000313" key="5">
    <source>
        <dbReference type="Proteomes" id="UP000823561"/>
    </source>
</evidence>
<keyword evidence="5" id="KW-1185">Reference proteome</keyword>
<protein>
    <recommendedName>
        <fullName evidence="3">Thioredoxin domain-containing protein</fullName>
    </recommendedName>
</protein>
<dbReference type="Proteomes" id="UP000823561">
    <property type="component" value="Chromosome 1"/>
</dbReference>